<dbReference type="Proteomes" id="UP000231436">
    <property type="component" value="Unassembled WGS sequence"/>
</dbReference>
<evidence type="ECO:0000313" key="4">
    <source>
        <dbReference type="EMBL" id="PJE76341.1"/>
    </source>
</evidence>
<dbReference type="Gene3D" id="3.50.90.10">
    <property type="entry name" value="YerB-like"/>
    <property type="match status" value="1"/>
</dbReference>
<dbReference type="InterPro" id="IPR021416">
    <property type="entry name" value="DUF3048_N"/>
</dbReference>
<keyword evidence="1" id="KW-1133">Transmembrane helix</keyword>
<evidence type="ECO:0000313" key="5">
    <source>
        <dbReference type="Proteomes" id="UP000231436"/>
    </source>
</evidence>
<dbReference type="AlphaFoldDB" id="A0A2M8LFW1"/>
<dbReference type="InterPro" id="IPR035328">
    <property type="entry name" value="DUF3048_C"/>
</dbReference>
<dbReference type="Pfam" id="PF11258">
    <property type="entry name" value="DUF3048"/>
    <property type="match status" value="1"/>
</dbReference>
<dbReference type="SUPFAM" id="SSF159774">
    <property type="entry name" value="YerB-like"/>
    <property type="match status" value="1"/>
</dbReference>
<dbReference type="InterPro" id="IPR023158">
    <property type="entry name" value="YerB-like_sf"/>
</dbReference>
<evidence type="ECO:0000259" key="3">
    <source>
        <dbReference type="Pfam" id="PF17479"/>
    </source>
</evidence>
<feature type="domain" description="DUF3048" evidence="3">
    <location>
        <begin position="236"/>
        <end position="345"/>
    </location>
</feature>
<evidence type="ECO:0008006" key="6">
    <source>
        <dbReference type="Google" id="ProtNLM"/>
    </source>
</evidence>
<accession>A0A2M8LFW1</accession>
<keyword evidence="1" id="KW-0472">Membrane</keyword>
<organism evidence="4 5">
    <name type="scientific">Candidatus Uhrbacteria bacterium CG10_big_fil_rev_8_21_14_0_10_48_16</name>
    <dbReference type="NCBI Taxonomy" id="1975038"/>
    <lineage>
        <taxon>Bacteria</taxon>
        <taxon>Candidatus Uhriibacteriota</taxon>
    </lineage>
</organism>
<reference evidence="5" key="1">
    <citation type="submission" date="2017-09" db="EMBL/GenBank/DDBJ databases">
        <title>Depth-based differentiation of microbial function through sediment-hosted aquifers and enrichment of novel symbionts in the deep terrestrial subsurface.</title>
        <authorList>
            <person name="Probst A.J."/>
            <person name="Ladd B."/>
            <person name="Jarett J.K."/>
            <person name="Geller-Mcgrath D.E."/>
            <person name="Sieber C.M.K."/>
            <person name="Emerson J.B."/>
            <person name="Anantharaman K."/>
            <person name="Thomas B.C."/>
            <person name="Malmstrom R."/>
            <person name="Stieglmeier M."/>
            <person name="Klingl A."/>
            <person name="Woyke T."/>
            <person name="Ryan C.M."/>
            <person name="Banfield J.F."/>
        </authorList>
    </citation>
    <scope>NUCLEOTIDE SEQUENCE [LARGE SCALE GENOMIC DNA]</scope>
</reference>
<sequence>MSQSQTEETRKIKKADQPLLVGLLVVFILVLLVVAVLPKFVYRLQSIGEEGDIDSQELLYRHPLTGVLLYEEVAPPQIYSVMIDNHEDAWPPSGIDQAFLVIEAPVEAGISRMLAFFSEEQDVEEIGPVRSARPYYLDWASELDALYAHVGGSPEALDLIASGGTFDMNQYWWGEYFWRENGTRYAPHNVFTSSDDLNQFFHLREEAGATPTRLYDTWMFKDPEPSQEEGKGVFIDFWAPVYVVDWEYNQETNLYERSQFREPHVVTSGAQIMADNVVVVITDVSIIDSVGRREIRTIGEGDGYVFQDGRVIEVTWKKPSASERLKFYDRTTDEEIIMNAGVTWIEIVPNEDDISIE</sequence>
<name>A0A2M8LFW1_9BACT</name>
<dbReference type="Pfam" id="PF17479">
    <property type="entry name" value="DUF3048_C"/>
    <property type="match status" value="1"/>
</dbReference>
<dbReference type="EMBL" id="PFEU01000028">
    <property type="protein sequence ID" value="PJE76341.1"/>
    <property type="molecule type" value="Genomic_DNA"/>
</dbReference>
<protein>
    <recommendedName>
        <fullName evidence="6">DUF3048 domain-containing protein</fullName>
    </recommendedName>
</protein>
<feature type="domain" description="DUF3048" evidence="2">
    <location>
        <begin position="64"/>
        <end position="200"/>
    </location>
</feature>
<keyword evidence="1" id="KW-0812">Transmembrane</keyword>
<gene>
    <name evidence="4" type="ORF">COV05_04880</name>
</gene>
<evidence type="ECO:0000259" key="2">
    <source>
        <dbReference type="Pfam" id="PF11258"/>
    </source>
</evidence>
<evidence type="ECO:0000256" key="1">
    <source>
        <dbReference type="SAM" id="Phobius"/>
    </source>
</evidence>
<comment type="caution">
    <text evidence="4">The sequence shown here is derived from an EMBL/GenBank/DDBJ whole genome shotgun (WGS) entry which is preliminary data.</text>
</comment>
<feature type="transmembrane region" description="Helical" evidence="1">
    <location>
        <begin position="20"/>
        <end position="42"/>
    </location>
</feature>
<proteinExistence type="predicted"/>